<dbReference type="Proteomes" id="UP000310158">
    <property type="component" value="Unassembled WGS sequence"/>
</dbReference>
<name>A0A4V3XGE7_9AGAM</name>
<evidence type="ECO:0000256" key="1">
    <source>
        <dbReference type="SAM" id="MobiDB-lite"/>
    </source>
</evidence>
<comment type="caution">
    <text evidence="2">The sequence shown here is derived from an EMBL/GenBank/DDBJ whole genome shotgun (WGS) entry which is preliminary data.</text>
</comment>
<gene>
    <name evidence="2" type="ORF">EW146_g398</name>
</gene>
<feature type="compositionally biased region" description="Basic residues" evidence="1">
    <location>
        <begin position="170"/>
        <end position="179"/>
    </location>
</feature>
<dbReference type="AlphaFoldDB" id="A0A4V3XGE7"/>
<protein>
    <submittedName>
        <fullName evidence="2">Uncharacterized protein</fullName>
    </submittedName>
</protein>
<organism evidence="2 3">
    <name type="scientific">Bondarzewia mesenterica</name>
    <dbReference type="NCBI Taxonomy" id="1095465"/>
    <lineage>
        <taxon>Eukaryota</taxon>
        <taxon>Fungi</taxon>
        <taxon>Dikarya</taxon>
        <taxon>Basidiomycota</taxon>
        <taxon>Agaricomycotina</taxon>
        <taxon>Agaricomycetes</taxon>
        <taxon>Russulales</taxon>
        <taxon>Bondarzewiaceae</taxon>
        <taxon>Bondarzewia</taxon>
    </lineage>
</organism>
<feature type="region of interest" description="Disordered" evidence="1">
    <location>
        <begin position="143"/>
        <end position="179"/>
    </location>
</feature>
<evidence type="ECO:0000313" key="3">
    <source>
        <dbReference type="Proteomes" id="UP000310158"/>
    </source>
</evidence>
<dbReference type="EMBL" id="SGPL01000008">
    <property type="protein sequence ID" value="THH21073.1"/>
    <property type="molecule type" value="Genomic_DNA"/>
</dbReference>
<reference evidence="2 3" key="1">
    <citation type="submission" date="2019-02" db="EMBL/GenBank/DDBJ databases">
        <title>Genome sequencing of the rare red list fungi Bondarzewia mesenterica.</title>
        <authorList>
            <person name="Buettner E."/>
            <person name="Kellner H."/>
        </authorList>
    </citation>
    <scope>NUCLEOTIDE SEQUENCE [LARGE SCALE GENOMIC DNA]</scope>
    <source>
        <strain evidence="2 3">DSM 108281</strain>
    </source>
</reference>
<keyword evidence="3" id="KW-1185">Reference proteome</keyword>
<sequence>MLISNNKPFHALYLTRSAALYFIAALFILKALSSLRDPPSVVSPTYKEPYGRWKEVHAALQVPDISPVDIKAPVEDQTRRRRQSFVPRFDLRKRAGALESAGRGNKGGEELWIAKSGLHERAATLEDIRKDYAEVALIQKERARERERREKDVGEKGGRGRLIESSRPSLRMKGRGARG</sequence>
<feature type="compositionally biased region" description="Basic and acidic residues" evidence="1">
    <location>
        <begin position="143"/>
        <end position="164"/>
    </location>
</feature>
<accession>A0A4V3XGE7</accession>
<dbReference type="OrthoDB" id="10583139at2759"/>
<proteinExistence type="predicted"/>
<evidence type="ECO:0000313" key="2">
    <source>
        <dbReference type="EMBL" id="THH21073.1"/>
    </source>
</evidence>